<proteinExistence type="predicted"/>
<dbReference type="Pfam" id="PF12706">
    <property type="entry name" value="Lactamase_B_2"/>
    <property type="match status" value="1"/>
</dbReference>
<dbReference type="InterPro" id="IPR001279">
    <property type="entry name" value="Metallo-B-lactamas"/>
</dbReference>
<dbReference type="PANTHER" id="PTHR15032">
    <property type="entry name" value="N-ACYL-PHOSPHATIDYLETHANOLAMINE-HYDROLYZING PHOSPHOLIPASE D"/>
    <property type="match status" value="1"/>
</dbReference>
<name>V6HAB7_9LEPT</name>
<dbReference type="SUPFAM" id="SSF56281">
    <property type="entry name" value="Metallo-hydrolase/oxidoreductase"/>
    <property type="match status" value="1"/>
</dbReference>
<dbReference type="GO" id="GO:0005737">
    <property type="term" value="C:cytoplasm"/>
    <property type="evidence" value="ECO:0007669"/>
    <property type="project" value="TreeGrafter"/>
</dbReference>
<reference evidence="2 3" key="1">
    <citation type="submission" date="2013-05" db="EMBL/GenBank/DDBJ databases">
        <authorList>
            <person name="Harkins D.M."/>
            <person name="Durkin A.S."/>
            <person name="Brinkac L.M."/>
            <person name="Haft D.H."/>
            <person name="Selengut J.D."/>
            <person name="Sanka R."/>
            <person name="DePew J."/>
            <person name="Purushe J."/>
            <person name="Hartskeerl R.A."/>
            <person name="Ahmed A."/>
            <person name="van der Linden H."/>
            <person name="Goris M.G.A."/>
            <person name="Vinetz J.M."/>
            <person name="Sutton G.G."/>
            <person name="Nierman W.C."/>
            <person name="Fouts D.E."/>
        </authorList>
    </citation>
    <scope>NUCLEOTIDE SEQUENCE [LARGE SCALE GENOMIC DNA]</scope>
    <source>
        <strain evidence="2 3">10</strain>
    </source>
</reference>
<feature type="domain" description="Metallo-beta-lactamase" evidence="1">
    <location>
        <begin position="156"/>
        <end position="350"/>
    </location>
</feature>
<dbReference type="AlphaFoldDB" id="V6HAB7"/>
<comment type="caution">
    <text evidence="2">The sequence shown here is derived from an EMBL/GenBank/DDBJ whole genome shotgun (WGS) entry which is preliminary data.</text>
</comment>
<dbReference type="Proteomes" id="UP000018719">
    <property type="component" value="Unassembled WGS sequence"/>
</dbReference>
<gene>
    <name evidence="2" type="ORF">LEP1GSC047_2980</name>
</gene>
<sequence>MGIVEEKDILISYSNSPVWAAIVSAGKNCLPFYTRSVQVNDMINARQAAIFSLFLIITGCFPLDPDRVSSPSYKDGRYRNLAPDEELVGKSFFSVLKWKLFGPHDPPTVKGLSNELPLVLERSAGDLIAAEGRIRAVWLGHSTIWISVTQKGKTINILTDPIFESPTPILVDRWVPLPIPKESLPAVDFAIVSHAHRDHLDRDSLRFLRSKNPNLKILLPSGMKAFSEDEKLGLAQVQEIGQVTHHDFVKIVFLPAYHWSRMGVNDTNQYFWGSYAIEAAGKLIYFAGDTGYSVHFKEIAKLLGKPIDLAFLPIGAYKPRWFMKHAHIGPDEALAASIDLDAKSFAPIHWGTFPLGDDLPQEPVLDLKGKLNFPEIPDIKGLNPLYTGISWGNKNGVRVVPWTIGSGIDLE</sequence>
<evidence type="ECO:0000313" key="3">
    <source>
        <dbReference type="Proteomes" id="UP000018719"/>
    </source>
</evidence>
<evidence type="ECO:0000313" key="2">
    <source>
        <dbReference type="EMBL" id="EQA36306.1"/>
    </source>
</evidence>
<organism evidence="2 3">
    <name type="scientific">Leptospira inadai serovar Lyme str. 10</name>
    <dbReference type="NCBI Taxonomy" id="1049790"/>
    <lineage>
        <taxon>Bacteria</taxon>
        <taxon>Pseudomonadati</taxon>
        <taxon>Spirochaetota</taxon>
        <taxon>Spirochaetia</taxon>
        <taxon>Leptospirales</taxon>
        <taxon>Leptospiraceae</taxon>
        <taxon>Leptospira</taxon>
    </lineage>
</organism>
<protein>
    <submittedName>
        <fullName evidence="2">Beta-lactamase family protein</fullName>
    </submittedName>
</protein>
<accession>V6HAB7</accession>
<dbReference type="InterPro" id="IPR036866">
    <property type="entry name" value="RibonucZ/Hydroxyglut_hydro"/>
</dbReference>
<dbReference type="RefSeq" id="WP_010413631.1">
    <property type="nucleotide sequence ID" value="NZ_AHMM02000017.1"/>
</dbReference>
<dbReference type="EMBL" id="AHMM02000017">
    <property type="protein sequence ID" value="EQA36306.1"/>
    <property type="molecule type" value="Genomic_DNA"/>
</dbReference>
<evidence type="ECO:0000259" key="1">
    <source>
        <dbReference type="Pfam" id="PF12706"/>
    </source>
</evidence>
<dbReference type="PANTHER" id="PTHR15032:SF4">
    <property type="entry name" value="N-ACYL-PHOSPHATIDYLETHANOLAMINE-HYDROLYZING PHOSPHOLIPASE D"/>
    <property type="match status" value="1"/>
</dbReference>
<dbReference type="STRING" id="1049790.LEP1GSC047_2980"/>
<dbReference type="Gene3D" id="3.60.15.10">
    <property type="entry name" value="Ribonuclease Z/Hydroxyacylglutathione hydrolase-like"/>
    <property type="match status" value="1"/>
</dbReference>